<feature type="domain" description="ZAD" evidence="11">
    <location>
        <begin position="10"/>
        <end position="80"/>
    </location>
</feature>
<reference evidence="13" key="2">
    <citation type="submission" date="2018-07" db="EMBL/GenBank/DDBJ databases">
        <authorList>
            <person name="Quirk P.G."/>
            <person name="Krulwich T.A."/>
        </authorList>
    </citation>
    <scope>NUCLEOTIDE SEQUENCE</scope>
</reference>
<feature type="binding site" evidence="8">
    <location>
        <position position="15"/>
    </location>
    <ligand>
        <name>Zn(2+)</name>
        <dbReference type="ChEBI" id="CHEBI:29105"/>
    </ligand>
</feature>
<dbReference type="PROSITE" id="PS50157">
    <property type="entry name" value="ZINC_FINGER_C2H2_2"/>
    <property type="match status" value="7"/>
</dbReference>
<dbReference type="SUPFAM" id="SSF57716">
    <property type="entry name" value="Glucocorticoid receptor-like (DNA-binding domain)"/>
    <property type="match status" value="1"/>
</dbReference>
<evidence type="ECO:0000313" key="12">
    <source>
        <dbReference type="EMBL" id="SSX06582.1"/>
    </source>
</evidence>
<dbReference type="AlphaFoldDB" id="A0A336KR53"/>
<dbReference type="GO" id="GO:0000978">
    <property type="term" value="F:RNA polymerase II cis-regulatory region sequence-specific DNA binding"/>
    <property type="evidence" value="ECO:0007669"/>
    <property type="project" value="TreeGrafter"/>
</dbReference>
<gene>
    <name evidence="12" type="primary">CSON014015</name>
</gene>
<feature type="binding site" evidence="8">
    <location>
        <position position="12"/>
    </location>
    <ligand>
        <name>Zn(2+)</name>
        <dbReference type="ChEBI" id="CHEBI:29105"/>
    </ligand>
</feature>
<dbReference type="EMBL" id="UFQT01000749">
    <property type="protein sequence ID" value="SSX26929.1"/>
    <property type="molecule type" value="Genomic_DNA"/>
</dbReference>
<dbReference type="SUPFAM" id="SSF57667">
    <property type="entry name" value="beta-beta-alpha zinc fingers"/>
    <property type="match status" value="3"/>
</dbReference>
<dbReference type="FunFam" id="3.30.160.60:FF:000065">
    <property type="entry name" value="B-cell CLL/lymphoma 6, member B"/>
    <property type="match status" value="1"/>
</dbReference>
<dbReference type="FunFam" id="3.30.160.60:FF:000145">
    <property type="entry name" value="Zinc finger protein 574"/>
    <property type="match status" value="1"/>
</dbReference>
<evidence type="ECO:0000256" key="3">
    <source>
        <dbReference type="ARBA" id="ARBA00022737"/>
    </source>
</evidence>
<dbReference type="Gene3D" id="3.30.160.60">
    <property type="entry name" value="Classic Zinc Finger"/>
    <property type="match status" value="5"/>
</dbReference>
<evidence type="ECO:0000259" key="10">
    <source>
        <dbReference type="PROSITE" id="PS50157"/>
    </source>
</evidence>
<dbReference type="InterPro" id="IPR012934">
    <property type="entry name" value="Znf_AD"/>
</dbReference>
<feature type="domain" description="C2H2-type" evidence="10">
    <location>
        <begin position="215"/>
        <end position="237"/>
    </location>
</feature>
<evidence type="ECO:0000256" key="8">
    <source>
        <dbReference type="PROSITE-ProRule" id="PRU01263"/>
    </source>
</evidence>
<evidence type="ECO:0000256" key="4">
    <source>
        <dbReference type="ARBA" id="ARBA00022771"/>
    </source>
</evidence>
<dbReference type="InterPro" id="IPR036236">
    <property type="entry name" value="Znf_C2H2_sf"/>
</dbReference>
<dbReference type="GO" id="GO:0000981">
    <property type="term" value="F:DNA-binding transcription factor activity, RNA polymerase II-specific"/>
    <property type="evidence" value="ECO:0007669"/>
    <property type="project" value="TreeGrafter"/>
</dbReference>
<organism evidence="12">
    <name type="scientific">Culicoides sonorensis</name>
    <name type="common">Biting midge</name>
    <dbReference type="NCBI Taxonomy" id="179676"/>
    <lineage>
        <taxon>Eukaryota</taxon>
        <taxon>Metazoa</taxon>
        <taxon>Ecdysozoa</taxon>
        <taxon>Arthropoda</taxon>
        <taxon>Hexapoda</taxon>
        <taxon>Insecta</taxon>
        <taxon>Pterygota</taxon>
        <taxon>Neoptera</taxon>
        <taxon>Endopterygota</taxon>
        <taxon>Diptera</taxon>
        <taxon>Nematocera</taxon>
        <taxon>Chironomoidea</taxon>
        <taxon>Ceratopogonidae</taxon>
        <taxon>Ceratopogoninae</taxon>
        <taxon>Culicoides</taxon>
        <taxon>Monoculicoides</taxon>
    </lineage>
</organism>
<evidence type="ECO:0000256" key="5">
    <source>
        <dbReference type="ARBA" id="ARBA00022833"/>
    </source>
</evidence>
<name>A0A336KR53_CULSO</name>
<feature type="domain" description="C2H2-type" evidence="10">
    <location>
        <begin position="427"/>
        <end position="454"/>
    </location>
</feature>
<feature type="domain" description="C2H2-type" evidence="10">
    <location>
        <begin position="398"/>
        <end position="425"/>
    </location>
</feature>
<dbReference type="GO" id="GO:0045944">
    <property type="term" value="P:positive regulation of transcription by RNA polymerase II"/>
    <property type="evidence" value="ECO:0007669"/>
    <property type="project" value="UniProtKB-ARBA"/>
</dbReference>
<dbReference type="SMART" id="SM00355">
    <property type="entry name" value="ZnF_C2H2"/>
    <property type="match status" value="10"/>
</dbReference>
<feature type="binding site" evidence="8">
    <location>
        <position position="56"/>
    </location>
    <ligand>
        <name>Zn(2+)</name>
        <dbReference type="ChEBI" id="CHEBI:29105"/>
    </ligand>
</feature>
<dbReference type="PROSITE" id="PS00028">
    <property type="entry name" value="ZINC_FINGER_C2H2_1"/>
    <property type="match status" value="8"/>
</dbReference>
<keyword evidence="5 8" id="KW-0862">Zinc</keyword>
<evidence type="ECO:0000256" key="9">
    <source>
        <dbReference type="SAM" id="MobiDB-lite"/>
    </source>
</evidence>
<evidence type="ECO:0000256" key="2">
    <source>
        <dbReference type="ARBA" id="ARBA00022723"/>
    </source>
</evidence>
<accession>A0A336KR53</accession>
<feature type="domain" description="C2H2-type" evidence="10">
    <location>
        <begin position="511"/>
        <end position="543"/>
    </location>
</feature>
<dbReference type="FunFam" id="3.30.160.60:FF:000446">
    <property type="entry name" value="Zinc finger protein"/>
    <property type="match status" value="1"/>
</dbReference>
<feature type="binding site" evidence="8">
    <location>
        <position position="53"/>
    </location>
    <ligand>
        <name>Zn(2+)</name>
        <dbReference type="ChEBI" id="CHEBI:29105"/>
    </ligand>
</feature>
<dbReference type="VEuPathDB" id="VectorBase:CSON014015"/>
<dbReference type="EMBL" id="UFQS01000749">
    <property type="protein sequence ID" value="SSX06582.1"/>
    <property type="molecule type" value="Genomic_DNA"/>
</dbReference>
<protein>
    <submittedName>
        <fullName evidence="12">CSON014015 protein</fullName>
    </submittedName>
</protein>
<dbReference type="GO" id="GO:0008270">
    <property type="term" value="F:zinc ion binding"/>
    <property type="evidence" value="ECO:0007669"/>
    <property type="project" value="UniProtKB-UniRule"/>
</dbReference>
<keyword evidence="6" id="KW-0539">Nucleus</keyword>
<dbReference type="PANTHER" id="PTHR19818:SF139">
    <property type="entry name" value="PAIR-RULE PROTEIN ODD-PAIRED"/>
    <property type="match status" value="1"/>
</dbReference>
<keyword evidence="3" id="KW-0677">Repeat</keyword>
<dbReference type="SMART" id="SM00868">
    <property type="entry name" value="zf-AD"/>
    <property type="match status" value="1"/>
</dbReference>
<dbReference type="PROSITE" id="PS51915">
    <property type="entry name" value="ZAD"/>
    <property type="match status" value="1"/>
</dbReference>
<dbReference type="InterPro" id="IPR050329">
    <property type="entry name" value="GLI_C2H2-zinc-finger"/>
</dbReference>
<feature type="compositionally biased region" description="Basic and acidic residues" evidence="9">
    <location>
        <begin position="111"/>
        <end position="121"/>
    </location>
</feature>
<dbReference type="InterPro" id="IPR013087">
    <property type="entry name" value="Znf_C2H2_type"/>
</dbReference>
<feature type="domain" description="C2H2-type" evidence="10">
    <location>
        <begin position="368"/>
        <end position="396"/>
    </location>
</feature>
<evidence type="ECO:0000256" key="7">
    <source>
        <dbReference type="PROSITE-ProRule" id="PRU00042"/>
    </source>
</evidence>
<dbReference type="Pfam" id="PF13912">
    <property type="entry name" value="zf-C2H2_6"/>
    <property type="match status" value="2"/>
</dbReference>
<evidence type="ECO:0000313" key="13">
    <source>
        <dbReference type="EMBL" id="SSX26929.1"/>
    </source>
</evidence>
<comment type="subcellular location">
    <subcellularLocation>
        <location evidence="1">Nucleus</location>
    </subcellularLocation>
</comment>
<dbReference type="PANTHER" id="PTHR19818">
    <property type="entry name" value="ZINC FINGER PROTEIN ZIC AND GLI"/>
    <property type="match status" value="1"/>
</dbReference>
<feature type="region of interest" description="Disordered" evidence="9">
    <location>
        <begin position="107"/>
        <end position="127"/>
    </location>
</feature>
<dbReference type="OMA" id="PASHICH"/>
<dbReference type="GO" id="GO:0005634">
    <property type="term" value="C:nucleus"/>
    <property type="evidence" value="ECO:0007669"/>
    <property type="project" value="UniProtKB-SubCell"/>
</dbReference>
<sequence>MSNSTEIPVTACRICFKEDETVVNRLSRLHKSIIFKLAQIQFHDHPNIPHNICKDCLHRLLEANYFRDLLLESNQTFACYEVEIHKESAASQKTECKITKKENVEIESNPDEIKTEKKSEPVPEPMEEEEEIEILIQEDLNSESYSKQEQSESDNNQVECYPCCMCPSDFNSEENLLNHCQTEHIIQPLNTDPDEFQCRWCCSYFESDDDLINHKTCENCVECFASFDDLNEHLKSHDQNFDTFEVEAVAVARQLEDQEVYDTSVNEIEIKFENRKTKMRSPLNNKKGRKMSLDPKTLIRAPTHFYCCLCPNFFTSENERKRHMSDDHQIKIVSKFDVNNLNCAYCKRKFDRVDQYYNHFEAPTRKLHVCTKCNRNFLTSELLQQHDKNIHSSEVPTYTCQACNINFATANSYYSHNHRHHTVKAKYKCDICSAILLTPSKLKEHRNVHLNIKDFVCSFCEKTFVRKDNLRNHLRTHTGDKPYKCEYCSKQFGHYTDMKRHRYTHTGDYPFKCPECGKGFIKLSALQTHLKFTKYKPHTNKSKHDVIIKRQENVVEITDNNEMKEMFQVVMVDDDEIGMNNEEVEN</sequence>
<evidence type="ECO:0000256" key="1">
    <source>
        <dbReference type="ARBA" id="ARBA00004123"/>
    </source>
</evidence>
<keyword evidence="4 7" id="KW-0863">Zinc-finger</keyword>
<keyword evidence="2 8" id="KW-0479">Metal-binding</keyword>
<evidence type="ECO:0000259" key="11">
    <source>
        <dbReference type="PROSITE" id="PS51915"/>
    </source>
</evidence>
<feature type="domain" description="C2H2-type" evidence="10">
    <location>
        <begin position="455"/>
        <end position="482"/>
    </location>
</feature>
<feature type="domain" description="C2H2-type" evidence="10">
    <location>
        <begin position="483"/>
        <end position="510"/>
    </location>
</feature>
<reference evidence="12" key="1">
    <citation type="submission" date="2018-04" db="EMBL/GenBank/DDBJ databases">
        <authorList>
            <person name="Go L.Y."/>
            <person name="Mitchell J.A."/>
        </authorList>
    </citation>
    <scope>NUCLEOTIDE SEQUENCE</scope>
    <source>
        <tissue evidence="12">Whole organism</tissue>
    </source>
</reference>
<dbReference type="Pfam" id="PF00096">
    <property type="entry name" value="zf-C2H2"/>
    <property type="match status" value="2"/>
</dbReference>
<proteinExistence type="predicted"/>
<evidence type="ECO:0000256" key="6">
    <source>
        <dbReference type="ARBA" id="ARBA00023242"/>
    </source>
</evidence>